<evidence type="ECO:0000256" key="4">
    <source>
        <dbReference type="ARBA" id="ARBA00022771"/>
    </source>
</evidence>
<dbReference type="EnsemblMetazoa" id="XM_022789563">
    <property type="protein sequence ID" value="XP_022645298"/>
    <property type="gene ID" value="LOC111243674"/>
</dbReference>
<dbReference type="Gene3D" id="3.30.160.60">
    <property type="entry name" value="Classic Zinc Finger"/>
    <property type="match status" value="8"/>
</dbReference>
<dbReference type="FunFam" id="3.30.160.60:FF:000325">
    <property type="entry name" value="ZFP90 zinc finger protein"/>
    <property type="match status" value="1"/>
</dbReference>
<comment type="subcellular location">
    <subcellularLocation>
        <location evidence="1">Nucleus</location>
    </subcellularLocation>
</comment>
<proteinExistence type="predicted"/>
<dbReference type="EnsemblMetazoa" id="XM_022789562">
    <property type="protein sequence ID" value="XP_022645297"/>
    <property type="gene ID" value="LOC111243674"/>
</dbReference>
<keyword evidence="6" id="KW-0805">Transcription regulation</keyword>
<feature type="region of interest" description="Disordered" evidence="11">
    <location>
        <begin position="1"/>
        <end position="22"/>
    </location>
</feature>
<evidence type="ECO:0000256" key="5">
    <source>
        <dbReference type="ARBA" id="ARBA00022833"/>
    </source>
</evidence>
<feature type="domain" description="C2H2-type" evidence="12">
    <location>
        <begin position="245"/>
        <end position="273"/>
    </location>
</feature>
<evidence type="ECO:0000313" key="14">
    <source>
        <dbReference type="Proteomes" id="UP000594260"/>
    </source>
</evidence>
<dbReference type="InterPro" id="IPR013087">
    <property type="entry name" value="Znf_C2H2_type"/>
</dbReference>
<dbReference type="GO" id="GO:0005654">
    <property type="term" value="C:nucleoplasm"/>
    <property type="evidence" value="ECO:0007669"/>
    <property type="project" value="TreeGrafter"/>
</dbReference>
<evidence type="ECO:0000256" key="8">
    <source>
        <dbReference type="ARBA" id="ARBA00023163"/>
    </source>
</evidence>
<dbReference type="GeneID" id="111243674"/>
<keyword evidence="9" id="KW-0539">Nucleus</keyword>
<dbReference type="Pfam" id="PF13909">
    <property type="entry name" value="zf-H2C2_5"/>
    <property type="match status" value="1"/>
</dbReference>
<evidence type="ECO:0000256" key="7">
    <source>
        <dbReference type="ARBA" id="ARBA00023125"/>
    </source>
</evidence>
<evidence type="ECO:0000259" key="12">
    <source>
        <dbReference type="PROSITE" id="PS50157"/>
    </source>
</evidence>
<evidence type="ECO:0000256" key="2">
    <source>
        <dbReference type="ARBA" id="ARBA00022723"/>
    </source>
</evidence>
<dbReference type="FunFam" id="3.30.160.60:FF:001397">
    <property type="entry name" value="Datilografo, isoform A"/>
    <property type="match status" value="1"/>
</dbReference>
<dbReference type="RefSeq" id="XP_022645298.1">
    <property type="nucleotide sequence ID" value="XM_022789563.1"/>
</dbReference>
<dbReference type="GO" id="GO:0008270">
    <property type="term" value="F:zinc ion binding"/>
    <property type="evidence" value="ECO:0007669"/>
    <property type="project" value="UniProtKB-KW"/>
</dbReference>
<dbReference type="Pfam" id="PF13912">
    <property type="entry name" value="zf-C2H2_6"/>
    <property type="match status" value="2"/>
</dbReference>
<dbReference type="GO" id="GO:0000978">
    <property type="term" value="F:RNA polymerase II cis-regulatory region sequence-specific DNA binding"/>
    <property type="evidence" value="ECO:0007669"/>
    <property type="project" value="TreeGrafter"/>
</dbReference>
<dbReference type="Proteomes" id="UP000594260">
    <property type="component" value="Unplaced"/>
</dbReference>
<dbReference type="PROSITE" id="PS00028">
    <property type="entry name" value="ZINC_FINGER_C2H2_1"/>
    <property type="match status" value="8"/>
</dbReference>
<evidence type="ECO:0000256" key="11">
    <source>
        <dbReference type="SAM" id="MobiDB-lite"/>
    </source>
</evidence>
<keyword evidence="8" id="KW-0804">Transcription</keyword>
<keyword evidence="7" id="KW-0238">DNA-binding</keyword>
<reference evidence="13" key="1">
    <citation type="submission" date="2021-01" db="UniProtKB">
        <authorList>
            <consortium name="EnsemblMetazoa"/>
        </authorList>
    </citation>
    <scope>IDENTIFICATION</scope>
</reference>
<name>A0A7M7J2J0_VARDE</name>
<feature type="region of interest" description="Disordered" evidence="11">
    <location>
        <begin position="461"/>
        <end position="486"/>
    </location>
</feature>
<sequence>MDNAKRTSGCSSVKISSGLPSTEEDQSTIEIILYDGLEEETFSVGDDEGYMVVLEEVEEASSPAQVPYHRPAKFYEAVPGRTALDPTYHASAADVSRANASSRVTSASLASCNLAPIANAVRKGQWSHQWKICEENVPTRSTSKFRSGLTLTSRQAKVVRVTTGTPRAYVKESSPAVAQDKGKSTKVKRFKCLECGSSFSNKNYFREHLKKHGDELLWCSTCSKEMCSKETLESHMRLHRNERPFACGECSATFPGEKNLREHVKRLHSGRTFKCSVCSKELATADSLKAHESLHKAEKPFRCRQCDASYRNNKRLLEHTKRQHGEVHKCSICSKILATKVTLEAHERLHRNEKQFACDQCGKAFADKNYLREHLKRHKGRTFPCGQCDKQLATKSSLRAHEKLHDNIRPFGCDVCWATFAEKGQLKVHMRKHTGEKPFKCNMCSYAASQKHSVGRHMLVKHGEGNGRSSHQRGEERPENASEDLAVNNGVINDIVNNVVR</sequence>
<dbReference type="PANTHER" id="PTHR24399:SF70">
    <property type="entry name" value="C2H2-TYPE DOMAIN-CONTAINING PROTEIN"/>
    <property type="match status" value="1"/>
</dbReference>
<evidence type="ECO:0000256" key="9">
    <source>
        <dbReference type="ARBA" id="ARBA00023242"/>
    </source>
</evidence>
<dbReference type="PANTHER" id="PTHR24399">
    <property type="entry name" value="ZINC FINGER AND BTB DOMAIN-CONTAINING"/>
    <property type="match status" value="1"/>
</dbReference>
<evidence type="ECO:0000256" key="6">
    <source>
        <dbReference type="ARBA" id="ARBA00023015"/>
    </source>
</evidence>
<dbReference type="Pfam" id="PF00096">
    <property type="entry name" value="zf-C2H2"/>
    <property type="match status" value="4"/>
</dbReference>
<dbReference type="PROSITE" id="PS50157">
    <property type="entry name" value="ZINC_FINGER_C2H2_2"/>
    <property type="match status" value="9"/>
</dbReference>
<keyword evidence="14" id="KW-1185">Reference proteome</keyword>
<keyword evidence="3" id="KW-0677">Repeat</keyword>
<dbReference type="RefSeq" id="XP_022645297.1">
    <property type="nucleotide sequence ID" value="XM_022789562.1"/>
</dbReference>
<dbReference type="GO" id="GO:0001227">
    <property type="term" value="F:DNA-binding transcription repressor activity, RNA polymerase II-specific"/>
    <property type="evidence" value="ECO:0007669"/>
    <property type="project" value="TreeGrafter"/>
</dbReference>
<dbReference type="OrthoDB" id="6492477at2759"/>
<feature type="domain" description="C2H2-type" evidence="12">
    <location>
        <begin position="328"/>
        <end position="355"/>
    </location>
</feature>
<feature type="domain" description="C2H2-type" evidence="12">
    <location>
        <begin position="217"/>
        <end position="244"/>
    </location>
</feature>
<organism evidence="13 14">
    <name type="scientific">Varroa destructor</name>
    <name type="common">Honeybee mite</name>
    <dbReference type="NCBI Taxonomy" id="109461"/>
    <lineage>
        <taxon>Eukaryota</taxon>
        <taxon>Metazoa</taxon>
        <taxon>Ecdysozoa</taxon>
        <taxon>Arthropoda</taxon>
        <taxon>Chelicerata</taxon>
        <taxon>Arachnida</taxon>
        <taxon>Acari</taxon>
        <taxon>Parasitiformes</taxon>
        <taxon>Mesostigmata</taxon>
        <taxon>Gamasina</taxon>
        <taxon>Dermanyssoidea</taxon>
        <taxon>Varroidae</taxon>
        <taxon>Varroa</taxon>
    </lineage>
</organism>
<feature type="domain" description="C2H2-type" evidence="12">
    <location>
        <begin position="356"/>
        <end position="383"/>
    </location>
</feature>
<dbReference type="AlphaFoldDB" id="A0A7M7J2J0"/>
<accession>A0A7M7J2J0</accession>
<feature type="domain" description="C2H2-type" evidence="12">
    <location>
        <begin position="190"/>
        <end position="217"/>
    </location>
</feature>
<feature type="domain" description="C2H2-type" evidence="12">
    <location>
        <begin position="273"/>
        <end position="300"/>
    </location>
</feature>
<protein>
    <recommendedName>
        <fullName evidence="12">C2H2-type domain-containing protein</fullName>
    </recommendedName>
</protein>
<dbReference type="InterPro" id="IPR036236">
    <property type="entry name" value="Znf_C2H2_sf"/>
</dbReference>
<keyword evidence="5" id="KW-0862">Zinc</keyword>
<feature type="compositionally biased region" description="Polar residues" evidence="11">
    <location>
        <begin position="1"/>
        <end position="20"/>
    </location>
</feature>
<feature type="domain" description="C2H2-type" evidence="12">
    <location>
        <begin position="411"/>
        <end position="438"/>
    </location>
</feature>
<evidence type="ECO:0000256" key="3">
    <source>
        <dbReference type="ARBA" id="ARBA00022737"/>
    </source>
</evidence>
<evidence type="ECO:0000313" key="13">
    <source>
        <dbReference type="EnsemblMetazoa" id="XP_022645298"/>
    </source>
</evidence>
<evidence type="ECO:0000256" key="10">
    <source>
        <dbReference type="PROSITE-ProRule" id="PRU00042"/>
    </source>
</evidence>
<dbReference type="SUPFAM" id="SSF57667">
    <property type="entry name" value="beta-beta-alpha zinc fingers"/>
    <property type="match status" value="6"/>
</dbReference>
<dbReference type="KEGG" id="vde:111243674"/>
<keyword evidence="4 10" id="KW-0863">Zinc-finger</keyword>
<evidence type="ECO:0000256" key="1">
    <source>
        <dbReference type="ARBA" id="ARBA00004123"/>
    </source>
</evidence>
<dbReference type="SMART" id="SM00355">
    <property type="entry name" value="ZnF_C2H2"/>
    <property type="match status" value="10"/>
</dbReference>
<keyword evidence="2" id="KW-0479">Metal-binding</keyword>
<feature type="domain" description="C2H2-type" evidence="12">
    <location>
        <begin position="301"/>
        <end position="324"/>
    </location>
</feature>
<feature type="domain" description="C2H2-type" evidence="12">
    <location>
        <begin position="383"/>
        <end position="410"/>
    </location>
</feature>
<dbReference type="FunFam" id="3.30.160.60:FF:000446">
    <property type="entry name" value="Zinc finger protein"/>
    <property type="match status" value="1"/>
</dbReference>
<dbReference type="InParanoid" id="A0A7M7J2J0"/>
<dbReference type="OMA" id="QFACKSA"/>